<evidence type="ECO:0000256" key="6">
    <source>
        <dbReference type="PIRSR" id="PIRSR000138-1"/>
    </source>
</evidence>
<dbReference type="EMBL" id="ONZF01000003">
    <property type="protein sequence ID" value="SPJ23901.1"/>
    <property type="molecule type" value="Genomic_DNA"/>
</dbReference>
<sequence>MDLDDLYPALSDLAAAAKRRVPRFVWEYLDSATGDESSMHANTAALNAVRLTPRVLSPFTADLTTTFLRQSWDAPFGIAPVGMSGLVWPGAEVALATAATKAGLPYSLSTVAAATPEEVGPSTGGRGWFQLYPPRDPEIRRDMLARAKASGFDTLILTADVGTPSRRERQRRARLTNPMRLRPHIVAQAALRPAWSLATLRSGIPGLKTLEPYAGPDAPGGTTGHIGYRLRVAPDLDYLKALRAEWDGALIVKGILDPDDAGTVAPLCDAVWVSNHGGRQFEGAPAAATVLPAIRNAVPDLPLIADGGVRSGTDILRLIALGADLVMLGRAFHHGYAALGRAGIDHAIHILREGMIADMGQLAIGTPPEARQRL</sequence>
<dbReference type="InterPro" id="IPR012133">
    <property type="entry name" value="Alpha-hydoxy_acid_DH_FMN"/>
</dbReference>
<dbReference type="Proteomes" id="UP000244912">
    <property type="component" value="Unassembled WGS sequence"/>
</dbReference>
<keyword evidence="10" id="KW-1185">Reference proteome</keyword>
<evidence type="ECO:0000256" key="5">
    <source>
        <dbReference type="ARBA" id="ARBA00024042"/>
    </source>
</evidence>
<feature type="binding site" evidence="7">
    <location>
        <position position="276"/>
    </location>
    <ligand>
        <name>glyoxylate</name>
        <dbReference type="ChEBI" id="CHEBI:36655"/>
    </ligand>
</feature>
<dbReference type="SUPFAM" id="SSF51395">
    <property type="entry name" value="FMN-linked oxidoreductases"/>
    <property type="match status" value="1"/>
</dbReference>
<feature type="binding site" evidence="7">
    <location>
        <begin position="329"/>
        <end position="330"/>
    </location>
    <ligand>
        <name>FMN</name>
        <dbReference type="ChEBI" id="CHEBI:58210"/>
    </ligand>
</feature>
<dbReference type="Pfam" id="PF01070">
    <property type="entry name" value="FMN_dh"/>
    <property type="match status" value="1"/>
</dbReference>
<reference evidence="9 10" key="1">
    <citation type="submission" date="2018-03" db="EMBL/GenBank/DDBJ databases">
        <authorList>
            <person name="Keele B.F."/>
        </authorList>
    </citation>
    <scope>NUCLEOTIDE SEQUENCE [LARGE SCALE GENOMIC DNA]</scope>
    <source>
        <strain evidence="9 10">CECT 8504</strain>
    </source>
</reference>
<dbReference type="PIRSF" id="PIRSF000138">
    <property type="entry name" value="Al-hdrx_acd_dh"/>
    <property type="match status" value="1"/>
</dbReference>
<evidence type="ECO:0000313" key="9">
    <source>
        <dbReference type="EMBL" id="SPJ23901.1"/>
    </source>
</evidence>
<name>A0A2R8BUR8_9RHOB</name>
<dbReference type="PANTHER" id="PTHR10578:SF107">
    <property type="entry name" value="2-HYDROXYACID OXIDASE 1"/>
    <property type="match status" value="1"/>
</dbReference>
<feature type="domain" description="FMN hydroxy acid dehydrogenase" evidence="8">
    <location>
        <begin position="2"/>
        <end position="374"/>
    </location>
</feature>
<protein>
    <submittedName>
        <fullName evidence="9">L-lactate dehydrogenase</fullName>
        <ecNumber evidence="9">1.1.-.-</ecNumber>
    </submittedName>
</protein>
<keyword evidence="4 9" id="KW-0560">Oxidoreductase</keyword>
<gene>
    <name evidence="9" type="primary">lldD_1</name>
    <name evidence="9" type="ORF">PAA8504_01721</name>
</gene>
<accession>A0A2R8BUR8</accession>
<keyword evidence="3 7" id="KW-0288">FMN</keyword>
<dbReference type="PROSITE" id="PS51349">
    <property type="entry name" value="FMN_HYDROXY_ACID_DH_2"/>
    <property type="match status" value="1"/>
</dbReference>
<dbReference type="GO" id="GO:0010181">
    <property type="term" value="F:FMN binding"/>
    <property type="evidence" value="ECO:0007669"/>
    <property type="project" value="InterPro"/>
</dbReference>
<organism evidence="9 10">
    <name type="scientific">Palleronia abyssalis</name>
    <dbReference type="NCBI Taxonomy" id="1501240"/>
    <lineage>
        <taxon>Bacteria</taxon>
        <taxon>Pseudomonadati</taxon>
        <taxon>Pseudomonadota</taxon>
        <taxon>Alphaproteobacteria</taxon>
        <taxon>Rhodobacterales</taxon>
        <taxon>Roseobacteraceae</taxon>
        <taxon>Palleronia</taxon>
    </lineage>
</organism>
<dbReference type="InterPro" id="IPR013785">
    <property type="entry name" value="Aldolase_TIM"/>
</dbReference>
<feature type="binding site" evidence="7">
    <location>
        <position position="132"/>
    </location>
    <ligand>
        <name>glyoxylate</name>
        <dbReference type="ChEBI" id="CHEBI:36655"/>
    </ligand>
</feature>
<dbReference type="PROSITE" id="PS00557">
    <property type="entry name" value="FMN_HYDROXY_ACID_DH_1"/>
    <property type="match status" value="1"/>
</dbReference>
<feature type="binding site" evidence="7">
    <location>
        <position position="28"/>
    </location>
    <ligand>
        <name>glyoxylate</name>
        <dbReference type="ChEBI" id="CHEBI:36655"/>
    </ligand>
</feature>
<dbReference type="OrthoDB" id="9770452at2"/>
<feature type="binding site" evidence="7">
    <location>
        <position position="274"/>
    </location>
    <ligand>
        <name>FMN</name>
        <dbReference type="ChEBI" id="CHEBI:58210"/>
    </ligand>
</feature>
<dbReference type="Gene3D" id="3.20.20.70">
    <property type="entry name" value="Aldolase class I"/>
    <property type="match status" value="1"/>
</dbReference>
<feature type="binding site" evidence="7">
    <location>
        <position position="130"/>
    </location>
    <ligand>
        <name>FMN</name>
        <dbReference type="ChEBI" id="CHEBI:58210"/>
    </ligand>
</feature>
<evidence type="ECO:0000313" key="10">
    <source>
        <dbReference type="Proteomes" id="UP000244912"/>
    </source>
</evidence>
<evidence type="ECO:0000256" key="2">
    <source>
        <dbReference type="ARBA" id="ARBA00022630"/>
    </source>
</evidence>
<dbReference type="GO" id="GO:0005886">
    <property type="term" value="C:plasma membrane"/>
    <property type="evidence" value="ECO:0007669"/>
    <property type="project" value="TreeGrafter"/>
</dbReference>
<keyword evidence="2 7" id="KW-0285">Flavoprotein</keyword>
<proteinExistence type="inferred from homology"/>
<evidence type="ECO:0000256" key="7">
    <source>
        <dbReference type="PIRSR" id="PIRSR000138-2"/>
    </source>
</evidence>
<feature type="active site" description="Proton acceptor" evidence="6">
    <location>
        <position position="276"/>
    </location>
</feature>
<evidence type="ECO:0000256" key="1">
    <source>
        <dbReference type="ARBA" id="ARBA00001917"/>
    </source>
</evidence>
<comment type="cofactor">
    <cofactor evidence="1">
        <name>FMN</name>
        <dbReference type="ChEBI" id="CHEBI:58210"/>
    </cofactor>
</comment>
<evidence type="ECO:0000256" key="3">
    <source>
        <dbReference type="ARBA" id="ARBA00022643"/>
    </source>
</evidence>
<dbReference type="CDD" id="cd02809">
    <property type="entry name" value="alpha_hydroxyacid_oxid_FMN"/>
    <property type="match status" value="1"/>
</dbReference>
<dbReference type="GO" id="GO:0009060">
    <property type="term" value="P:aerobic respiration"/>
    <property type="evidence" value="ECO:0007669"/>
    <property type="project" value="TreeGrafter"/>
</dbReference>
<feature type="binding site" evidence="7">
    <location>
        <position position="167"/>
    </location>
    <ligand>
        <name>glyoxylate</name>
        <dbReference type="ChEBI" id="CHEBI:36655"/>
    </ligand>
</feature>
<feature type="binding site" evidence="7">
    <location>
        <position position="109"/>
    </location>
    <ligand>
        <name>FMN</name>
        <dbReference type="ChEBI" id="CHEBI:58210"/>
    </ligand>
</feature>
<dbReference type="AlphaFoldDB" id="A0A2R8BUR8"/>
<comment type="similarity">
    <text evidence="5">Belongs to the FMN-dependent alpha-hydroxy acid dehydrogenase family.</text>
</comment>
<feature type="binding site" evidence="7">
    <location>
        <position position="253"/>
    </location>
    <ligand>
        <name>FMN</name>
        <dbReference type="ChEBI" id="CHEBI:58210"/>
    </ligand>
</feature>
<feature type="binding site" evidence="7">
    <location>
        <begin position="306"/>
        <end position="310"/>
    </location>
    <ligand>
        <name>FMN</name>
        <dbReference type="ChEBI" id="CHEBI:58210"/>
    </ligand>
</feature>
<dbReference type="PANTHER" id="PTHR10578">
    <property type="entry name" value="S -2-HYDROXY-ACID OXIDASE-RELATED"/>
    <property type="match status" value="1"/>
</dbReference>
<dbReference type="InterPro" id="IPR008259">
    <property type="entry name" value="FMN_hydac_DH_AS"/>
</dbReference>
<dbReference type="InterPro" id="IPR037396">
    <property type="entry name" value="FMN_HAD"/>
</dbReference>
<dbReference type="EC" id="1.1.-.-" evidence="9"/>
<feature type="binding site" evidence="7">
    <location>
        <begin position="80"/>
        <end position="82"/>
    </location>
    <ligand>
        <name>FMN</name>
        <dbReference type="ChEBI" id="CHEBI:58210"/>
    </ligand>
</feature>
<dbReference type="GO" id="GO:0004459">
    <property type="term" value="F:L-lactate dehydrogenase (NAD+) activity"/>
    <property type="evidence" value="ECO:0007669"/>
    <property type="project" value="TreeGrafter"/>
</dbReference>
<evidence type="ECO:0000256" key="4">
    <source>
        <dbReference type="ARBA" id="ARBA00023002"/>
    </source>
</evidence>
<feature type="binding site" evidence="7">
    <location>
        <position position="279"/>
    </location>
    <ligand>
        <name>glyoxylate</name>
        <dbReference type="ChEBI" id="CHEBI:36655"/>
    </ligand>
</feature>
<dbReference type="InterPro" id="IPR000262">
    <property type="entry name" value="FMN-dep_DH"/>
</dbReference>
<feature type="binding site" evidence="7">
    <location>
        <position position="158"/>
    </location>
    <ligand>
        <name>FMN</name>
        <dbReference type="ChEBI" id="CHEBI:58210"/>
    </ligand>
</feature>
<evidence type="ECO:0000259" key="8">
    <source>
        <dbReference type="PROSITE" id="PS51349"/>
    </source>
</evidence>
<dbReference type="RefSeq" id="WP_108893759.1">
    <property type="nucleotide sequence ID" value="NZ_ONZF01000003.1"/>
</dbReference>